<dbReference type="InterPro" id="IPR050748">
    <property type="entry name" value="Glycosyltrans_8_dom-fam"/>
</dbReference>
<evidence type="ECO:0000313" key="4">
    <source>
        <dbReference type="EMBL" id="GBG95263.1"/>
    </source>
</evidence>
<dbReference type="Proteomes" id="UP000286848">
    <property type="component" value="Unassembled WGS sequence"/>
</dbReference>
<dbReference type="SUPFAM" id="SSF53448">
    <property type="entry name" value="Nucleotide-diphospho-sugar transferases"/>
    <property type="match status" value="1"/>
</dbReference>
<dbReference type="PANTHER" id="PTHR13778">
    <property type="entry name" value="GLYCOSYLTRANSFERASE 8 DOMAIN-CONTAINING PROTEIN"/>
    <property type="match status" value="1"/>
</dbReference>
<dbReference type="OrthoDB" id="9798746at2"/>
<dbReference type="PANTHER" id="PTHR13778:SF47">
    <property type="entry name" value="LIPOPOLYSACCHARIDE 1,3-GALACTOSYLTRANSFERASE"/>
    <property type="match status" value="1"/>
</dbReference>
<organism evidence="4 5">
    <name type="scientific">Ligilactobacillus salitolerans</name>
    <dbReference type="NCBI Taxonomy" id="1808352"/>
    <lineage>
        <taxon>Bacteria</taxon>
        <taxon>Bacillati</taxon>
        <taxon>Bacillota</taxon>
        <taxon>Bacilli</taxon>
        <taxon>Lactobacillales</taxon>
        <taxon>Lactobacillaceae</taxon>
        <taxon>Ligilactobacillus</taxon>
    </lineage>
</organism>
<dbReference type="InterPro" id="IPR029044">
    <property type="entry name" value="Nucleotide-diphossugar_trans"/>
</dbReference>
<name>A0A401IUM8_9LACO</name>
<comment type="caution">
    <text evidence="4">The sequence shown here is derived from an EMBL/GenBank/DDBJ whole genome shotgun (WGS) entry which is preliminary data.</text>
</comment>
<evidence type="ECO:0000256" key="3">
    <source>
        <dbReference type="ARBA" id="ARBA00022723"/>
    </source>
</evidence>
<evidence type="ECO:0000256" key="1">
    <source>
        <dbReference type="ARBA" id="ARBA00022676"/>
    </source>
</evidence>
<evidence type="ECO:0000313" key="5">
    <source>
        <dbReference type="Proteomes" id="UP000286848"/>
    </source>
</evidence>
<proteinExistence type="predicted"/>
<dbReference type="GO" id="GO:0016757">
    <property type="term" value="F:glycosyltransferase activity"/>
    <property type="evidence" value="ECO:0007669"/>
    <property type="project" value="UniProtKB-KW"/>
</dbReference>
<dbReference type="AlphaFoldDB" id="A0A401IUM8"/>
<dbReference type="GO" id="GO:0046872">
    <property type="term" value="F:metal ion binding"/>
    <property type="evidence" value="ECO:0007669"/>
    <property type="project" value="UniProtKB-KW"/>
</dbReference>
<dbReference type="EMBL" id="BFFP01000030">
    <property type="protein sequence ID" value="GBG95263.1"/>
    <property type="molecule type" value="Genomic_DNA"/>
</dbReference>
<keyword evidence="2 4" id="KW-0808">Transferase</keyword>
<keyword evidence="1" id="KW-0328">Glycosyltransferase</keyword>
<dbReference type="Gene3D" id="3.90.550.10">
    <property type="entry name" value="Spore Coat Polysaccharide Biosynthesis Protein SpsA, Chain A"/>
    <property type="match status" value="1"/>
</dbReference>
<sequence length="324" mass="37398">MTTTPQREVPIFFSIDDKYAPYLSVALLSLIDNSSPENLYKIHVLYQTLSETNRNKISALVAFQPNISLVFISLKDDLYERLGKDQNTLRADYQTLTIYYRLFIADMFPQYDKGIYLDADIVVNQDIAELYRLPLEDRLVGVVQDAFISHDPVASNYAEQAVGVNHEKYFNSGVLLLNLTKLRTTNFSTHFLKLMNQFHFQLIAPDQDYLNAICSQQLLLLENKWNYQTEFPLPVEEPVVIHYNLFGKPWCYDEVPYGYLFWKYAKDSAFLPEINQIKDSYVQNPALAQHDAQHKDLLVQRLGEFPGLSSNMKKEAAKGVQISL</sequence>
<dbReference type="RefSeq" id="WP_124977415.1">
    <property type="nucleotide sequence ID" value="NZ_BFFP01000030.1"/>
</dbReference>
<gene>
    <name evidence="4" type="primary">rfaJ</name>
    <name evidence="4" type="ORF">LFYK43_17220</name>
</gene>
<keyword evidence="3" id="KW-0479">Metal-binding</keyword>
<dbReference type="CDD" id="cd04194">
    <property type="entry name" value="GT8_A4GalT_like"/>
    <property type="match status" value="1"/>
</dbReference>
<dbReference type="Pfam" id="PF01501">
    <property type="entry name" value="Glyco_transf_8"/>
    <property type="match status" value="1"/>
</dbReference>
<evidence type="ECO:0000256" key="2">
    <source>
        <dbReference type="ARBA" id="ARBA00022679"/>
    </source>
</evidence>
<dbReference type="InterPro" id="IPR002495">
    <property type="entry name" value="Glyco_trans_8"/>
</dbReference>
<keyword evidence="5" id="KW-1185">Reference proteome</keyword>
<accession>A0A401IUM8</accession>
<protein>
    <submittedName>
        <fullName evidence="4">Lipopolysaccharide biosynthesis glycosyltransferase</fullName>
    </submittedName>
</protein>
<reference evidence="4 5" key="1">
    <citation type="journal article" date="2019" name="Int. J. Syst. Evol. Microbiol.">
        <title>Lactobacillus salitolerans sp. nov., a novel lactic acid bacterium isolated from spent mushroom substrates.</title>
        <authorList>
            <person name="Tohno M."/>
            <person name="Tanizawa Y."/>
            <person name="Kojima Y."/>
            <person name="Sakamoto M."/>
            <person name="Nakamura Y."/>
            <person name="Ohkuma M."/>
            <person name="Kobayashi H."/>
        </authorList>
    </citation>
    <scope>NUCLEOTIDE SEQUENCE [LARGE SCALE GENOMIC DNA]</scope>
    <source>
        <strain evidence="4 5">YK43</strain>
    </source>
</reference>